<sequence>MILNEVFETIKKRIEERPEGSYVAKLIEDDEKSGLNKICEKIGEEAVELILAAKDNKREEIIHETADLIFHVMILLAYKEIELEEIYKEFERRRK</sequence>
<keyword evidence="6 9" id="KW-0378">Hydrolase</keyword>
<evidence type="ECO:0000256" key="5">
    <source>
        <dbReference type="ARBA" id="ARBA00022741"/>
    </source>
</evidence>
<keyword evidence="11" id="KW-1185">Reference proteome</keyword>
<name>D5VRR4_METIM</name>
<evidence type="ECO:0000313" key="11">
    <source>
        <dbReference type="Proteomes" id="UP000002061"/>
    </source>
</evidence>
<comment type="pathway">
    <text evidence="2 9">Amino-acid biosynthesis; L-histidine biosynthesis; L-histidine from 5-phospho-alpha-D-ribose 1-diphosphate: step 2/9.</text>
</comment>
<dbReference type="HOGENOM" id="CLU_123337_1_2_2"/>
<dbReference type="PANTHER" id="PTHR42945:SF1">
    <property type="entry name" value="HISTIDINE BIOSYNTHESIS BIFUNCTIONAL PROTEIN HIS7"/>
    <property type="match status" value="1"/>
</dbReference>
<gene>
    <name evidence="9" type="primary">hisE</name>
    <name evidence="10" type="ordered locus">Metin_0598</name>
</gene>
<evidence type="ECO:0000256" key="7">
    <source>
        <dbReference type="ARBA" id="ARBA00022840"/>
    </source>
</evidence>
<evidence type="ECO:0000256" key="3">
    <source>
        <dbReference type="ARBA" id="ARBA00022490"/>
    </source>
</evidence>
<proteinExistence type="inferred from homology"/>
<dbReference type="PANTHER" id="PTHR42945">
    <property type="entry name" value="HISTIDINE BIOSYNTHESIS BIFUNCTIONAL PROTEIN"/>
    <property type="match status" value="1"/>
</dbReference>
<evidence type="ECO:0000256" key="9">
    <source>
        <dbReference type="HAMAP-Rule" id="MF_01020"/>
    </source>
</evidence>
<dbReference type="EMBL" id="CP002009">
    <property type="protein sequence ID" value="ADG13267.1"/>
    <property type="molecule type" value="Genomic_DNA"/>
</dbReference>
<dbReference type="GeneID" id="9131605"/>
<dbReference type="UniPathway" id="UPA00031">
    <property type="reaction ID" value="UER00007"/>
</dbReference>
<dbReference type="InterPro" id="IPR021130">
    <property type="entry name" value="PRib-ATP_PPHydrolase-like"/>
</dbReference>
<dbReference type="NCBIfam" id="TIGR03188">
    <property type="entry name" value="histidine_hisI"/>
    <property type="match status" value="1"/>
</dbReference>
<keyword evidence="8 9" id="KW-0368">Histidine biosynthesis</keyword>
<dbReference type="Proteomes" id="UP000002061">
    <property type="component" value="Chromosome"/>
</dbReference>
<dbReference type="SUPFAM" id="SSF101386">
    <property type="entry name" value="all-alpha NTP pyrophosphatases"/>
    <property type="match status" value="1"/>
</dbReference>
<organism evidence="10 11">
    <name type="scientific">Methanocaldococcus infernus (strain DSM 11812 / JCM 15783 / ME)</name>
    <dbReference type="NCBI Taxonomy" id="573063"/>
    <lineage>
        <taxon>Archaea</taxon>
        <taxon>Methanobacteriati</taxon>
        <taxon>Methanobacteriota</taxon>
        <taxon>Methanomada group</taxon>
        <taxon>Methanococci</taxon>
        <taxon>Methanococcales</taxon>
        <taxon>Methanocaldococcaceae</taxon>
        <taxon>Methanocaldococcus</taxon>
    </lineage>
</organism>
<dbReference type="FunFam" id="1.10.287.1080:FF:000002">
    <property type="entry name" value="Histidine biosynthesis bifunctional protein HisIE"/>
    <property type="match status" value="1"/>
</dbReference>
<evidence type="ECO:0000256" key="6">
    <source>
        <dbReference type="ARBA" id="ARBA00022801"/>
    </source>
</evidence>
<comment type="catalytic activity">
    <reaction evidence="1 9">
        <text>1-(5-phospho-beta-D-ribosyl)-ATP + H2O = 1-(5-phospho-beta-D-ribosyl)-5'-AMP + diphosphate + H(+)</text>
        <dbReference type="Rhea" id="RHEA:22828"/>
        <dbReference type="ChEBI" id="CHEBI:15377"/>
        <dbReference type="ChEBI" id="CHEBI:15378"/>
        <dbReference type="ChEBI" id="CHEBI:33019"/>
        <dbReference type="ChEBI" id="CHEBI:59457"/>
        <dbReference type="ChEBI" id="CHEBI:73183"/>
        <dbReference type="EC" id="3.6.1.31"/>
    </reaction>
</comment>
<dbReference type="EC" id="3.6.1.31" evidence="9"/>
<dbReference type="GO" id="GO:0004636">
    <property type="term" value="F:phosphoribosyl-ATP diphosphatase activity"/>
    <property type="evidence" value="ECO:0007669"/>
    <property type="project" value="UniProtKB-UniRule"/>
</dbReference>
<keyword evidence="4 9" id="KW-0028">Amino-acid biosynthesis</keyword>
<evidence type="ECO:0000256" key="4">
    <source>
        <dbReference type="ARBA" id="ARBA00022605"/>
    </source>
</evidence>
<protein>
    <recommendedName>
        <fullName evidence="9">Phosphoribosyl-ATP pyrophosphatase</fullName>
        <shortName evidence="9">PRA-PH</shortName>
        <ecNumber evidence="9">3.6.1.31</ecNumber>
    </recommendedName>
</protein>
<comment type="subcellular location">
    <subcellularLocation>
        <location evidence="9">Cytoplasm</location>
    </subcellularLocation>
</comment>
<dbReference type="RefSeq" id="WP_013100013.1">
    <property type="nucleotide sequence ID" value="NC_014122.1"/>
</dbReference>
<dbReference type="GO" id="GO:0005737">
    <property type="term" value="C:cytoplasm"/>
    <property type="evidence" value="ECO:0007669"/>
    <property type="project" value="UniProtKB-SubCell"/>
</dbReference>
<dbReference type="HAMAP" id="MF_01020">
    <property type="entry name" value="HisE"/>
    <property type="match status" value="1"/>
</dbReference>
<dbReference type="InterPro" id="IPR008179">
    <property type="entry name" value="HisE"/>
</dbReference>
<evidence type="ECO:0000256" key="8">
    <source>
        <dbReference type="ARBA" id="ARBA00023102"/>
    </source>
</evidence>
<evidence type="ECO:0000313" key="10">
    <source>
        <dbReference type="EMBL" id="ADG13267.1"/>
    </source>
</evidence>
<dbReference type="OrthoDB" id="39686at2157"/>
<evidence type="ECO:0000256" key="2">
    <source>
        <dbReference type="ARBA" id="ARBA00005204"/>
    </source>
</evidence>
<dbReference type="eggNOG" id="arCOG02677">
    <property type="taxonomic scope" value="Archaea"/>
</dbReference>
<dbReference type="STRING" id="573063.Metin_0598"/>
<keyword evidence="7 9" id="KW-0067">ATP-binding</keyword>
<keyword evidence="5 9" id="KW-0547">Nucleotide-binding</keyword>
<dbReference type="Pfam" id="PF01503">
    <property type="entry name" value="PRA-PH"/>
    <property type="match status" value="1"/>
</dbReference>
<dbReference type="GO" id="GO:0000105">
    <property type="term" value="P:L-histidine biosynthetic process"/>
    <property type="evidence" value="ECO:0007669"/>
    <property type="project" value="UniProtKB-UniRule"/>
</dbReference>
<dbReference type="CDD" id="cd11534">
    <property type="entry name" value="NTP-PPase_HisIE_like"/>
    <property type="match status" value="1"/>
</dbReference>
<comment type="similarity">
    <text evidence="9">Belongs to the PRA-PH family.</text>
</comment>
<dbReference type="Gene3D" id="1.10.287.1080">
    <property type="entry name" value="MazG-like"/>
    <property type="match status" value="1"/>
</dbReference>
<reference evidence="10" key="1">
    <citation type="submission" date="2010-04" db="EMBL/GenBank/DDBJ databases">
        <title>Complete sequence of Methanocaldococcus infernus ME.</title>
        <authorList>
            <consortium name="US DOE Joint Genome Institute"/>
            <person name="Lucas S."/>
            <person name="Copeland A."/>
            <person name="Lapidus A."/>
            <person name="Cheng J.-F."/>
            <person name="Bruce D."/>
            <person name="Goodwin L."/>
            <person name="Pitluck S."/>
            <person name="Munk A.C."/>
            <person name="Detter J.C."/>
            <person name="Han C."/>
            <person name="Tapia R."/>
            <person name="Land M."/>
            <person name="Hauser L."/>
            <person name="Kyrpides N."/>
            <person name="Mikhailova N."/>
            <person name="Sieprawska-Lupa M."/>
            <person name="Whitman W.B."/>
            <person name="Woyke T."/>
        </authorList>
    </citation>
    <scope>NUCLEOTIDE SEQUENCE [LARGE SCALE GENOMIC DNA]</scope>
    <source>
        <strain evidence="10">ME</strain>
    </source>
</reference>
<dbReference type="AlphaFoldDB" id="D5VRR4"/>
<dbReference type="GO" id="GO:0005524">
    <property type="term" value="F:ATP binding"/>
    <property type="evidence" value="ECO:0007669"/>
    <property type="project" value="UniProtKB-KW"/>
</dbReference>
<keyword evidence="3 9" id="KW-0963">Cytoplasm</keyword>
<accession>D5VRR4</accession>
<evidence type="ECO:0000256" key="1">
    <source>
        <dbReference type="ARBA" id="ARBA00001460"/>
    </source>
</evidence>
<dbReference type="KEGG" id="mif:Metin_0598"/>